<keyword evidence="3" id="KW-0547">Nucleotide-binding</keyword>
<evidence type="ECO:0000313" key="9">
    <source>
        <dbReference type="Proteomes" id="UP000245609"/>
    </source>
</evidence>
<dbReference type="Pfam" id="PF00069">
    <property type="entry name" value="Pkinase"/>
    <property type="match status" value="1"/>
</dbReference>
<evidence type="ECO:0000256" key="1">
    <source>
        <dbReference type="ARBA" id="ARBA00022527"/>
    </source>
</evidence>
<proteinExistence type="predicted"/>
<evidence type="ECO:0000256" key="5">
    <source>
        <dbReference type="ARBA" id="ARBA00022840"/>
    </source>
</evidence>
<comment type="caution">
    <text evidence="8">The sequence shown here is derived from an EMBL/GenBank/DDBJ whole genome shotgun (WGS) entry which is preliminary data.</text>
</comment>
<dbReference type="PANTHER" id="PTHR24058:SF103">
    <property type="entry name" value="SERINE_THREONINE-PROTEIN KINASE PRP4 HOMOLOG"/>
    <property type="match status" value="1"/>
</dbReference>
<dbReference type="OrthoDB" id="9332038at2759"/>
<evidence type="ECO:0000256" key="6">
    <source>
        <dbReference type="SAM" id="MobiDB-lite"/>
    </source>
</evidence>
<organism evidence="8 9">
    <name type="scientific">Smittium megazygosporum</name>
    <dbReference type="NCBI Taxonomy" id="133381"/>
    <lineage>
        <taxon>Eukaryota</taxon>
        <taxon>Fungi</taxon>
        <taxon>Fungi incertae sedis</taxon>
        <taxon>Zoopagomycota</taxon>
        <taxon>Kickxellomycotina</taxon>
        <taxon>Harpellomycetes</taxon>
        <taxon>Harpellales</taxon>
        <taxon>Legeriomycetaceae</taxon>
        <taxon>Smittium</taxon>
    </lineage>
</organism>
<keyword evidence="5" id="KW-0067">ATP-binding</keyword>
<evidence type="ECO:0000256" key="4">
    <source>
        <dbReference type="ARBA" id="ARBA00022777"/>
    </source>
</evidence>
<evidence type="ECO:0000256" key="3">
    <source>
        <dbReference type="ARBA" id="ARBA00022741"/>
    </source>
</evidence>
<dbReference type="Gene3D" id="3.30.200.20">
    <property type="entry name" value="Phosphorylase Kinase, domain 1"/>
    <property type="match status" value="1"/>
</dbReference>
<feature type="compositionally biased region" description="Polar residues" evidence="6">
    <location>
        <begin position="295"/>
        <end position="313"/>
    </location>
</feature>
<dbReference type="PANTHER" id="PTHR24058">
    <property type="entry name" value="DUAL SPECIFICITY PROTEIN KINASE"/>
    <property type="match status" value="1"/>
</dbReference>
<feature type="compositionally biased region" description="Basic and acidic residues" evidence="6">
    <location>
        <begin position="363"/>
        <end position="375"/>
    </location>
</feature>
<dbReference type="InterPro" id="IPR050494">
    <property type="entry name" value="Ser_Thr_dual-spec_kinase"/>
</dbReference>
<dbReference type="InterPro" id="IPR000719">
    <property type="entry name" value="Prot_kinase_dom"/>
</dbReference>
<dbReference type="Proteomes" id="UP000245609">
    <property type="component" value="Unassembled WGS sequence"/>
</dbReference>
<dbReference type="STRING" id="133381.A0A2T9ZCD3"/>
<name>A0A2T9ZCD3_9FUNG</name>
<feature type="compositionally biased region" description="Low complexity" evidence="6">
    <location>
        <begin position="396"/>
        <end position="407"/>
    </location>
</feature>
<keyword evidence="4" id="KW-0418">Kinase</keyword>
<dbReference type="InterPro" id="IPR008271">
    <property type="entry name" value="Ser/Thr_kinase_AS"/>
</dbReference>
<feature type="region of interest" description="Disordered" evidence="6">
    <location>
        <begin position="221"/>
        <end position="262"/>
    </location>
</feature>
<dbReference type="InterPro" id="IPR011009">
    <property type="entry name" value="Kinase-like_dom_sf"/>
</dbReference>
<feature type="region of interest" description="Disordered" evidence="6">
    <location>
        <begin position="1"/>
        <end position="59"/>
    </location>
</feature>
<dbReference type="Gene3D" id="1.10.510.10">
    <property type="entry name" value="Transferase(Phosphotransferase) domain 1"/>
    <property type="match status" value="1"/>
</dbReference>
<dbReference type="PROSITE" id="PS50011">
    <property type="entry name" value="PROTEIN_KINASE_DOM"/>
    <property type="match status" value="1"/>
</dbReference>
<dbReference type="SUPFAM" id="SSF56112">
    <property type="entry name" value="Protein kinase-like (PK-like)"/>
    <property type="match status" value="1"/>
</dbReference>
<keyword evidence="1" id="KW-0723">Serine/threonine-protein kinase</keyword>
<feature type="domain" description="Protein kinase" evidence="7">
    <location>
        <begin position="434"/>
        <end position="816"/>
    </location>
</feature>
<feature type="compositionally biased region" description="Low complexity" evidence="6">
    <location>
        <begin position="73"/>
        <end position="103"/>
    </location>
</feature>
<reference evidence="8 9" key="1">
    <citation type="journal article" date="2018" name="MBio">
        <title>Comparative Genomics Reveals the Core Gene Toolbox for the Fungus-Insect Symbiosis.</title>
        <authorList>
            <person name="Wang Y."/>
            <person name="Stata M."/>
            <person name="Wang W."/>
            <person name="Stajich J.E."/>
            <person name="White M.M."/>
            <person name="Moncalvo J.M."/>
        </authorList>
    </citation>
    <scope>NUCLEOTIDE SEQUENCE [LARGE SCALE GENOMIC DNA]</scope>
    <source>
        <strain evidence="8 9">SC-DP-2</strain>
    </source>
</reference>
<sequence>MNSFEDGEILSGTSSTEIASTPISKTNSSTSLQHNTSNGMLPPKDVKIAQENNNPSAGIKNKNIQIFYISSSNDSRSRKYPSSSSSKYVSTHSSYKDSYSSRSSSRHSPRNDSRYSRSSRRRSPSRDETPSKYYSSNLKTENIHSESKHSYSQSSKNRNSSPGSLPTFSSNLRNSNIKNTVSLNSAVRDLSPKPYSSSSFNNTDYHNFNNSSSKIAIDPHLASDSSKKPKPKSSFTSKQDSSSSDEFSEFSEMKNEDEELELQRRRERRLAILKKYNTKKTSGSSNPEVKDLPASSLNTSADSLKGNSSSFISVPNPPIPDPRAIPSLQPLHKVLPTINPALQAQPEVKESIIEPEFDMFGSEYKEPESKPESKHPTTQNQISDVKSSHENTRADSLSNNASLTNTNITGLEDNWDDEEGYYRVVIGEKINNRYIVDYVLGQGVFSTVVAATDTYTLNSSKDDQSNNSSNIAIKIIRNNETMHKLAKHEIEILLKILNSSSKSARKYIVQYIDSFEYRNHLCLVFEKLDMNLRQTLKLFGLNVGLHLNAVKLYGHHLFCALLVLEKRKIVHADLKLDNILVSKSKKYVKLADFGSALSTIENAGEPNSEYLVSRFYRPPEIILGYEYTSAVDVWGLGCTLFELFTGKVLFPGRSNNQMLKLMMDLKGRFPNKMLRKSKLAREHFVLGGSSSSTLSIANLGDSLSSQVTKNSLLFISKEIGYDYLTPETNGDNIDLEPNSRNLHAPSPVVVTKHINYTTTASLNNIKRLLNSSASSTTNILKEHLKMAQFADLLDKCLELVPEKRITPQQALAHPFFAS</sequence>
<protein>
    <recommendedName>
        <fullName evidence="7">Protein kinase domain-containing protein</fullName>
    </recommendedName>
</protein>
<feature type="region of interest" description="Disordered" evidence="6">
    <location>
        <begin position="277"/>
        <end position="314"/>
    </location>
</feature>
<feature type="region of interest" description="Disordered" evidence="6">
    <location>
        <begin position="363"/>
        <end position="412"/>
    </location>
</feature>
<feature type="region of interest" description="Disordered" evidence="6">
    <location>
        <begin position="73"/>
        <end position="173"/>
    </location>
</feature>
<feature type="compositionally biased region" description="Polar residues" evidence="6">
    <location>
        <begin position="11"/>
        <end position="39"/>
    </location>
</feature>
<gene>
    <name evidence="8" type="ORF">BB560_003288</name>
</gene>
<dbReference type="GO" id="GO:0005524">
    <property type="term" value="F:ATP binding"/>
    <property type="evidence" value="ECO:0007669"/>
    <property type="project" value="UniProtKB-KW"/>
</dbReference>
<dbReference type="EMBL" id="MBFS01000541">
    <property type="protein sequence ID" value="PVV02263.1"/>
    <property type="molecule type" value="Genomic_DNA"/>
</dbReference>
<dbReference type="GO" id="GO:0004674">
    <property type="term" value="F:protein serine/threonine kinase activity"/>
    <property type="evidence" value="ECO:0007669"/>
    <property type="project" value="UniProtKB-KW"/>
</dbReference>
<keyword evidence="2" id="KW-0808">Transferase</keyword>
<keyword evidence="9" id="KW-1185">Reference proteome</keyword>
<dbReference type="SMART" id="SM00220">
    <property type="entry name" value="S_TKc"/>
    <property type="match status" value="1"/>
</dbReference>
<accession>A0A2T9ZCD3</accession>
<feature type="compositionally biased region" description="Low complexity" evidence="6">
    <location>
        <begin position="232"/>
        <end position="245"/>
    </location>
</feature>
<dbReference type="PROSITE" id="PS00108">
    <property type="entry name" value="PROTEIN_KINASE_ST"/>
    <property type="match status" value="1"/>
</dbReference>
<evidence type="ECO:0000313" key="8">
    <source>
        <dbReference type="EMBL" id="PVV02263.1"/>
    </source>
</evidence>
<dbReference type="AlphaFoldDB" id="A0A2T9ZCD3"/>
<evidence type="ECO:0000256" key="2">
    <source>
        <dbReference type="ARBA" id="ARBA00022679"/>
    </source>
</evidence>
<evidence type="ECO:0000259" key="7">
    <source>
        <dbReference type="PROSITE" id="PS50011"/>
    </source>
</evidence>
<feature type="compositionally biased region" description="Low complexity" evidence="6">
    <location>
        <begin position="150"/>
        <end position="164"/>
    </location>
</feature>